<evidence type="ECO:0000313" key="3">
    <source>
        <dbReference type="Proteomes" id="UP000315167"/>
    </source>
</evidence>
<sequence length="143" mass="16079">MPAWTCPDCGRVFNRANTRHSCGTGDRTAMLAGKPAALVALYEELERMAGSQGEIEIVAKDRYALFRTTRIFADVVLMKDALRLALQLERVIDDPMFFKTVQDERGRVQQVVKLHNAAELRAVEPYLLEAWRCASKRGPTIAL</sequence>
<gene>
    <name evidence="2" type="ORF">IP90_02347</name>
</gene>
<dbReference type="OrthoDB" id="5768818at2"/>
<keyword evidence="3" id="KW-1185">Reference proteome</keyword>
<dbReference type="EMBL" id="VLKN01000005">
    <property type="protein sequence ID" value="TWI01787.1"/>
    <property type="molecule type" value="Genomic_DNA"/>
</dbReference>
<comment type="caution">
    <text evidence="2">The sequence shown here is derived from an EMBL/GenBank/DDBJ whole genome shotgun (WGS) entry which is preliminary data.</text>
</comment>
<proteinExistence type="predicted"/>
<name>A0A562L2B5_9GAMM</name>
<dbReference type="AlphaFoldDB" id="A0A562L2B5"/>
<dbReference type="Proteomes" id="UP000315167">
    <property type="component" value="Unassembled WGS sequence"/>
</dbReference>
<dbReference type="RefSeq" id="WP_144899835.1">
    <property type="nucleotide sequence ID" value="NZ_VLKN01000005.1"/>
</dbReference>
<organism evidence="2 3">
    <name type="scientific">Luteimonas cucumeris</name>
    <dbReference type="NCBI Taxonomy" id="985012"/>
    <lineage>
        <taxon>Bacteria</taxon>
        <taxon>Pseudomonadati</taxon>
        <taxon>Pseudomonadota</taxon>
        <taxon>Gammaproteobacteria</taxon>
        <taxon>Lysobacterales</taxon>
        <taxon>Lysobacteraceae</taxon>
        <taxon>Luteimonas</taxon>
    </lineage>
</organism>
<evidence type="ECO:0000259" key="1">
    <source>
        <dbReference type="Pfam" id="PF18899"/>
    </source>
</evidence>
<feature type="domain" description="DUF5655" evidence="1">
    <location>
        <begin position="30"/>
        <end position="130"/>
    </location>
</feature>
<protein>
    <recommendedName>
        <fullName evidence="1">DUF5655 domain-containing protein</fullName>
    </recommendedName>
</protein>
<accession>A0A562L2B5</accession>
<reference evidence="2 3" key="1">
    <citation type="journal article" date="2015" name="Stand. Genomic Sci.">
        <title>Genomic Encyclopedia of Bacterial and Archaeal Type Strains, Phase III: the genomes of soil and plant-associated and newly described type strains.</title>
        <authorList>
            <person name="Whitman W.B."/>
            <person name="Woyke T."/>
            <person name="Klenk H.P."/>
            <person name="Zhou Y."/>
            <person name="Lilburn T.G."/>
            <person name="Beck B.J."/>
            <person name="De Vos P."/>
            <person name="Vandamme P."/>
            <person name="Eisen J.A."/>
            <person name="Garrity G."/>
            <person name="Hugenholtz P."/>
            <person name="Kyrpides N.C."/>
        </authorList>
    </citation>
    <scope>NUCLEOTIDE SEQUENCE [LARGE SCALE GENOMIC DNA]</scope>
    <source>
        <strain evidence="2 3">CGMCC 1.10821</strain>
    </source>
</reference>
<evidence type="ECO:0000313" key="2">
    <source>
        <dbReference type="EMBL" id="TWI01787.1"/>
    </source>
</evidence>
<dbReference type="InterPro" id="IPR043714">
    <property type="entry name" value="DUF5655"/>
</dbReference>
<dbReference type="Pfam" id="PF18899">
    <property type="entry name" value="DUF5655"/>
    <property type="match status" value="1"/>
</dbReference>